<organism evidence="1 2">
    <name type="scientific">Roseibium denhamense</name>
    <dbReference type="NCBI Taxonomy" id="76305"/>
    <lineage>
        <taxon>Bacteria</taxon>
        <taxon>Pseudomonadati</taxon>
        <taxon>Pseudomonadota</taxon>
        <taxon>Alphaproteobacteria</taxon>
        <taxon>Hyphomicrobiales</taxon>
        <taxon>Stappiaceae</taxon>
        <taxon>Roseibium</taxon>
    </lineage>
</organism>
<dbReference type="Proteomes" id="UP001157914">
    <property type="component" value="Unassembled WGS sequence"/>
</dbReference>
<reference evidence="1 2" key="1">
    <citation type="submission" date="2017-05" db="EMBL/GenBank/DDBJ databases">
        <authorList>
            <person name="Varghese N."/>
            <person name="Submissions S."/>
        </authorList>
    </citation>
    <scope>NUCLEOTIDE SEQUENCE [LARGE SCALE GENOMIC DNA]</scope>
    <source>
        <strain evidence="1 2">DSM 15949</strain>
    </source>
</reference>
<sequence>MGLRPCGFALLKQTDTTKGAREDEYANDISRMRIG</sequence>
<dbReference type="EMBL" id="FXTT01000001">
    <property type="protein sequence ID" value="SMP04534.1"/>
    <property type="molecule type" value="Genomic_DNA"/>
</dbReference>
<evidence type="ECO:0000313" key="1">
    <source>
        <dbReference type="EMBL" id="SMP04534.1"/>
    </source>
</evidence>
<accession>A0ABY1NAU0</accession>
<comment type="caution">
    <text evidence="1">The sequence shown here is derived from an EMBL/GenBank/DDBJ whole genome shotgun (WGS) entry which is preliminary data.</text>
</comment>
<evidence type="ECO:0000313" key="2">
    <source>
        <dbReference type="Proteomes" id="UP001157914"/>
    </source>
</evidence>
<proteinExistence type="predicted"/>
<protein>
    <submittedName>
        <fullName evidence="1">Uncharacterized protein</fullName>
    </submittedName>
</protein>
<name>A0ABY1NAU0_9HYPH</name>
<gene>
    <name evidence="1" type="ORF">SAMN06265374_0635</name>
</gene>
<keyword evidence="2" id="KW-1185">Reference proteome</keyword>